<keyword evidence="3" id="KW-1133">Transmembrane helix</keyword>
<evidence type="ECO:0000313" key="5">
    <source>
        <dbReference type="EMBL" id="KAJ3138521.1"/>
    </source>
</evidence>
<evidence type="ECO:0000256" key="1">
    <source>
        <dbReference type="ARBA" id="ARBA00038357"/>
    </source>
</evidence>
<name>A0AAD5XK09_9FUNG</name>
<dbReference type="GO" id="GO:0012505">
    <property type="term" value="C:endomembrane system"/>
    <property type="evidence" value="ECO:0007669"/>
    <property type="project" value="TreeGrafter"/>
</dbReference>
<keyword evidence="6" id="KW-1185">Reference proteome</keyword>
<evidence type="ECO:0000256" key="3">
    <source>
        <dbReference type="SAM" id="Phobius"/>
    </source>
</evidence>
<dbReference type="InterPro" id="IPR001199">
    <property type="entry name" value="Cyt_B5-like_heme/steroid-bd"/>
</dbReference>
<dbReference type="Proteomes" id="UP001211907">
    <property type="component" value="Unassembled WGS sequence"/>
</dbReference>
<evidence type="ECO:0000259" key="4">
    <source>
        <dbReference type="Pfam" id="PF00173"/>
    </source>
</evidence>
<keyword evidence="3" id="KW-0812">Transmembrane</keyword>
<comment type="similarity">
    <text evidence="1">Belongs to the cytochrome b5 family. MAPR subfamily.</text>
</comment>
<gene>
    <name evidence="5" type="ORF">HK100_012485</name>
</gene>
<keyword evidence="3" id="KW-0472">Membrane</keyword>
<dbReference type="SUPFAM" id="SSF55856">
    <property type="entry name" value="Cytochrome b5-like heme/steroid binding domain"/>
    <property type="match status" value="1"/>
</dbReference>
<evidence type="ECO:0000256" key="2">
    <source>
        <dbReference type="SAM" id="MobiDB-lite"/>
    </source>
</evidence>
<protein>
    <recommendedName>
        <fullName evidence="4">Cytochrome b5 heme-binding domain-containing protein</fullName>
    </recommendedName>
</protein>
<comment type="caution">
    <text evidence="5">The sequence shown here is derived from an EMBL/GenBank/DDBJ whole genome shotgun (WGS) entry which is preliminary data.</text>
</comment>
<dbReference type="InterPro" id="IPR050577">
    <property type="entry name" value="MAPR/NEUFC/NENF-like"/>
</dbReference>
<feature type="transmembrane region" description="Helical" evidence="3">
    <location>
        <begin position="43"/>
        <end position="63"/>
    </location>
</feature>
<dbReference type="AlphaFoldDB" id="A0AAD5XK09"/>
<dbReference type="PANTHER" id="PTHR10281:SF76">
    <property type="entry name" value="CALCUTTA CUP-RELATED"/>
    <property type="match status" value="1"/>
</dbReference>
<feature type="compositionally biased region" description="Low complexity" evidence="2">
    <location>
        <begin position="102"/>
        <end position="112"/>
    </location>
</feature>
<dbReference type="GO" id="GO:0016020">
    <property type="term" value="C:membrane"/>
    <property type="evidence" value="ECO:0007669"/>
    <property type="project" value="TreeGrafter"/>
</dbReference>
<dbReference type="Pfam" id="PF00173">
    <property type="entry name" value="Cyt-b5"/>
    <property type="match status" value="1"/>
</dbReference>
<feature type="region of interest" description="Disordered" evidence="2">
    <location>
        <begin position="102"/>
        <end position="126"/>
    </location>
</feature>
<dbReference type="PANTHER" id="PTHR10281">
    <property type="entry name" value="MEMBRANE-ASSOCIATED PROGESTERONE RECEPTOR COMPONENT-RELATED"/>
    <property type="match status" value="1"/>
</dbReference>
<sequence length="169" mass="17938">MKRTNWKESETQSENNNGDSVKSTSNTKAKKTSAKSKESARGFSSLVSLLLLIPGLFAVSFLLTDSFTFGIDPHALLTRIVPVSVTAFFHSTTAATPAAFATSAPVTTPTSPNDIHKTSGGSGGKRKLVTLTEAELRQYDGSDPAKPVYVAINGKVYDVTAGKKHYGKA</sequence>
<dbReference type="EMBL" id="JADGJH010000090">
    <property type="protein sequence ID" value="KAJ3138521.1"/>
    <property type="molecule type" value="Genomic_DNA"/>
</dbReference>
<reference evidence="5" key="1">
    <citation type="submission" date="2020-05" db="EMBL/GenBank/DDBJ databases">
        <title>Phylogenomic resolution of chytrid fungi.</title>
        <authorList>
            <person name="Stajich J.E."/>
            <person name="Amses K."/>
            <person name="Simmons R."/>
            <person name="Seto K."/>
            <person name="Myers J."/>
            <person name="Bonds A."/>
            <person name="Quandt C.A."/>
            <person name="Barry K."/>
            <person name="Liu P."/>
            <person name="Grigoriev I."/>
            <person name="Longcore J.E."/>
            <person name="James T.Y."/>
        </authorList>
    </citation>
    <scope>NUCLEOTIDE SEQUENCE</scope>
    <source>
        <strain evidence="5">JEL0513</strain>
    </source>
</reference>
<evidence type="ECO:0000313" key="6">
    <source>
        <dbReference type="Proteomes" id="UP001211907"/>
    </source>
</evidence>
<feature type="domain" description="Cytochrome b5 heme-binding" evidence="4">
    <location>
        <begin position="132"/>
        <end position="167"/>
    </location>
</feature>
<dbReference type="InterPro" id="IPR036400">
    <property type="entry name" value="Cyt_B5-like_heme/steroid_sf"/>
</dbReference>
<proteinExistence type="inferred from homology"/>
<feature type="region of interest" description="Disordered" evidence="2">
    <location>
        <begin position="1"/>
        <end position="35"/>
    </location>
</feature>
<organism evidence="5 6">
    <name type="scientific">Physocladia obscura</name>
    <dbReference type="NCBI Taxonomy" id="109957"/>
    <lineage>
        <taxon>Eukaryota</taxon>
        <taxon>Fungi</taxon>
        <taxon>Fungi incertae sedis</taxon>
        <taxon>Chytridiomycota</taxon>
        <taxon>Chytridiomycota incertae sedis</taxon>
        <taxon>Chytridiomycetes</taxon>
        <taxon>Chytridiales</taxon>
        <taxon>Chytriomycetaceae</taxon>
        <taxon>Physocladia</taxon>
    </lineage>
</organism>
<dbReference type="Gene3D" id="3.10.120.10">
    <property type="entry name" value="Cytochrome b5-like heme/steroid binding domain"/>
    <property type="match status" value="1"/>
</dbReference>
<feature type="compositionally biased region" description="Basic and acidic residues" evidence="2">
    <location>
        <begin position="1"/>
        <end position="10"/>
    </location>
</feature>
<accession>A0AAD5XK09</accession>